<name>A0A1G8BVQ2_CHIFI</name>
<organism evidence="1 2">
    <name type="scientific">Chitinophaga filiformis</name>
    <name type="common">Myxococcus filiformis</name>
    <name type="synonym">Flexibacter filiformis</name>
    <dbReference type="NCBI Taxonomy" id="104663"/>
    <lineage>
        <taxon>Bacteria</taxon>
        <taxon>Pseudomonadati</taxon>
        <taxon>Bacteroidota</taxon>
        <taxon>Chitinophagia</taxon>
        <taxon>Chitinophagales</taxon>
        <taxon>Chitinophagaceae</taxon>
        <taxon>Chitinophaga</taxon>
    </lineage>
</organism>
<evidence type="ECO:0000313" key="1">
    <source>
        <dbReference type="EMBL" id="SDH37143.1"/>
    </source>
</evidence>
<dbReference type="AlphaFoldDB" id="A0A1G8BVQ2"/>
<accession>A0A1G8BVQ2</accession>
<evidence type="ECO:0000313" key="2">
    <source>
        <dbReference type="Proteomes" id="UP000199045"/>
    </source>
</evidence>
<reference evidence="1 2" key="1">
    <citation type="submission" date="2016-10" db="EMBL/GenBank/DDBJ databases">
        <authorList>
            <person name="de Groot N.N."/>
        </authorList>
    </citation>
    <scope>NUCLEOTIDE SEQUENCE [LARGE SCALE GENOMIC DNA]</scope>
    <source>
        <strain evidence="1 2">DSM 527</strain>
    </source>
</reference>
<dbReference type="OrthoDB" id="880927at2"/>
<sequence>MAYVKQNIFMDGVSGTIEGMTLRVRKGKTVVTARCGPVKTPPTNQQLAAREKFEDATAYANEVMTDPVKRLMYAAVAKKWQTAHNTAFQDAAKPPKIVLVDTEKYKGEEGDIITIAVKDVVRVASVKVRILSVSGTELEQGDAVPGKGISYWHYTTAAVNPALRGTRILIMATDLPGNVTEAEKVI</sequence>
<dbReference type="EMBL" id="FNBN01000011">
    <property type="protein sequence ID" value="SDH37143.1"/>
    <property type="molecule type" value="Genomic_DNA"/>
</dbReference>
<dbReference type="Proteomes" id="UP000199045">
    <property type="component" value="Unassembled WGS sequence"/>
</dbReference>
<protein>
    <submittedName>
        <fullName evidence="1">Uncharacterized protein</fullName>
    </submittedName>
</protein>
<proteinExistence type="predicted"/>
<gene>
    <name evidence="1" type="ORF">SAMN04488121_111173</name>
</gene>